<evidence type="ECO:0000259" key="6">
    <source>
        <dbReference type="PROSITE" id="PS50109"/>
    </source>
</evidence>
<dbReference type="PROSITE" id="PS50109">
    <property type="entry name" value="HIS_KIN"/>
    <property type="match status" value="1"/>
</dbReference>
<evidence type="ECO:0000256" key="5">
    <source>
        <dbReference type="SAM" id="MobiDB-lite"/>
    </source>
</evidence>
<name>A0A316TTZ9_9BACT</name>
<comment type="caution">
    <text evidence="7">The sequence shown here is derived from an EMBL/GenBank/DDBJ whole genome shotgun (WGS) entry which is preliminary data.</text>
</comment>
<dbReference type="InterPro" id="IPR003661">
    <property type="entry name" value="HisK_dim/P_dom"/>
</dbReference>
<dbReference type="PRINTS" id="PR00344">
    <property type="entry name" value="BCTRLSENSOR"/>
</dbReference>
<dbReference type="PANTHER" id="PTHR43065">
    <property type="entry name" value="SENSOR HISTIDINE KINASE"/>
    <property type="match status" value="1"/>
</dbReference>
<organism evidence="7 8">
    <name type="scientific">Rhodohalobacter mucosus</name>
    <dbReference type="NCBI Taxonomy" id="2079485"/>
    <lineage>
        <taxon>Bacteria</taxon>
        <taxon>Pseudomonadati</taxon>
        <taxon>Balneolota</taxon>
        <taxon>Balneolia</taxon>
        <taxon>Balneolales</taxon>
        <taxon>Balneolaceae</taxon>
        <taxon>Rhodohalobacter</taxon>
    </lineage>
</organism>
<keyword evidence="4" id="KW-0175">Coiled coil</keyword>
<dbReference type="InterPro" id="IPR032710">
    <property type="entry name" value="NTF2-like_dom_sf"/>
</dbReference>
<keyword evidence="3" id="KW-0597">Phosphoprotein</keyword>
<dbReference type="EC" id="2.7.13.3" evidence="2"/>
<dbReference type="Gene3D" id="1.10.287.130">
    <property type="match status" value="1"/>
</dbReference>
<feature type="region of interest" description="Disordered" evidence="5">
    <location>
        <begin position="989"/>
        <end position="1059"/>
    </location>
</feature>
<dbReference type="InterPro" id="IPR036097">
    <property type="entry name" value="HisK_dim/P_sf"/>
</dbReference>
<dbReference type="Proteomes" id="UP000245533">
    <property type="component" value="Unassembled WGS sequence"/>
</dbReference>
<dbReference type="InterPro" id="IPR003594">
    <property type="entry name" value="HATPase_dom"/>
</dbReference>
<dbReference type="PANTHER" id="PTHR43065:SF42">
    <property type="entry name" value="TWO-COMPONENT SENSOR PPRA"/>
    <property type="match status" value="1"/>
</dbReference>
<dbReference type="OrthoDB" id="1931120at2"/>
<dbReference type="SUPFAM" id="SSF47384">
    <property type="entry name" value="Homodimeric domain of signal transducing histidine kinase"/>
    <property type="match status" value="1"/>
</dbReference>
<dbReference type="EMBL" id="QGGB01000008">
    <property type="protein sequence ID" value="PWN05774.1"/>
    <property type="molecule type" value="Genomic_DNA"/>
</dbReference>
<dbReference type="InterPro" id="IPR037401">
    <property type="entry name" value="SnoaL-like"/>
</dbReference>
<dbReference type="Gene3D" id="3.10.450.50">
    <property type="match status" value="1"/>
</dbReference>
<evidence type="ECO:0000256" key="1">
    <source>
        <dbReference type="ARBA" id="ARBA00000085"/>
    </source>
</evidence>
<accession>A0A316TTZ9</accession>
<dbReference type="GO" id="GO:0000155">
    <property type="term" value="F:phosphorelay sensor kinase activity"/>
    <property type="evidence" value="ECO:0007669"/>
    <property type="project" value="InterPro"/>
</dbReference>
<feature type="compositionally biased region" description="Polar residues" evidence="5">
    <location>
        <begin position="1034"/>
        <end position="1052"/>
    </location>
</feature>
<reference evidence="7 8" key="1">
    <citation type="submission" date="2018-05" db="EMBL/GenBank/DDBJ databases">
        <title>Rhodohalobacter halophilus gen. nov., sp. nov., a moderately halophilic member of the family Balneolaceae.</title>
        <authorList>
            <person name="Liu Z.-W."/>
        </authorList>
    </citation>
    <scope>NUCLEOTIDE SEQUENCE [LARGE SCALE GENOMIC DNA]</scope>
    <source>
        <strain evidence="7 8">8A47</strain>
    </source>
</reference>
<evidence type="ECO:0000256" key="3">
    <source>
        <dbReference type="ARBA" id="ARBA00022553"/>
    </source>
</evidence>
<dbReference type="InterPro" id="IPR005467">
    <property type="entry name" value="His_kinase_dom"/>
</dbReference>
<protein>
    <recommendedName>
        <fullName evidence="2">histidine kinase</fullName>
        <ecNumber evidence="2">2.7.13.3</ecNumber>
    </recommendedName>
</protein>
<dbReference type="RefSeq" id="WP_109647216.1">
    <property type="nucleotide sequence ID" value="NZ_QGGB01000008.1"/>
</dbReference>
<evidence type="ECO:0000256" key="2">
    <source>
        <dbReference type="ARBA" id="ARBA00012438"/>
    </source>
</evidence>
<dbReference type="InterPro" id="IPR004358">
    <property type="entry name" value="Sig_transdc_His_kin-like_C"/>
</dbReference>
<dbReference type="SMART" id="SM00388">
    <property type="entry name" value="HisKA"/>
    <property type="match status" value="1"/>
</dbReference>
<feature type="coiled-coil region" evidence="4">
    <location>
        <begin position="911"/>
        <end position="948"/>
    </location>
</feature>
<dbReference type="Gene3D" id="3.30.565.10">
    <property type="entry name" value="Histidine kinase-like ATPase, C-terminal domain"/>
    <property type="match status" value="1"/>
</dbReference>
<dbReference type="Pfam" id="PF02518">
    <property type="entry name" value="HATPase_c"/>
    <property type="match status" value="1"/>
</dbReference>
<dbReference type="SUPFAM" id="SSF54427">
    <property type="entry name" value="NTF2-like"/>
    <property type="match status" value="1"/>
</dbReference>
<dbReference type="Pfam" id="PF13474">
    <property type="entry name" value="SnoaL_3"/>
    <property type="match status" value="1"/>
</dbReference>
<feature type="compositionally biased region" description="Basic and acidic residues" evidence="5">
    <location>
        <begin position="1193"/>
        <end position="1202"/>
    </location>
</feature>
<dbReference type="CDD" id="cd00082">
    <property type="entry name" value="HisKA"/>
    <property type="match status" value="1"/>
</dbReference>
<gene>
    <name evidence="7" type="ORF">DDZ15_11285</name>
</gene>
<dbReference type="InterPro" id="IPR036890">
    <property type="entry name" value="HATPase_C_sf"/>
</dbReference>
<comment type="catalytic activity">
    <reaction evidence="1">
        <text>ATP + protein L-histidine = ADP + protein N-phospho-L-histidine.</text>
        <dbReference type="EC" id="2.7.13.3"/>
    </reaction>
</comment>
<evidence type="ECO:0000256" key="4">
    <source>
        <dbReference type="SAM" id="Coils"/>
    </source>
</evidence>
<sequence>MKITNELEAEINTMMDDYWGSYFRGDLEHWQSYLVDDYRNIGGTEEEIWNSKQEIVEYTHRVIDQMAGLTELRNVQRQIIPYDGYLMVHEFMDIFIRIEEKWTFYGKFRLSSLIQKIADTWKVLHQHGSYPDSHTEQGEAFAFDTLRKENTQLREAVKRRTVELENKNHELKIEVALERVRSASMAMQGSEELATVARTVFEQLRALGIDVYRSWIDIFHMEEGYVLTWSTDFEGNFQSIPATFPLEFDETMSDFYRDFKSSSKFIELEAHGDEVKQWFDYLYSVSSDPIFKIPDIPNDLYQVWAKHQYGTVATTKLSPITENEKVILNRFAKVFEQAYTRFLDLQKAEAQAREAQIEAALERVRSRTMAMQKGEELQEVAVLLYKELIALGVTNFVTCGYVEVNEEIQRQHTWVTAPGGDTMGLFHLPLTGDATFDERYAAWKNQETVFHQSIAGQVRNDHLEYAITTFNSKEAEEMVRSQFPDPTVFYCFNFPHGYLHTVGGSLLDKDEEELLARFTKVFAQTYTRFLDLQKAEEQAREANIEMSLEKIRSRTMGMQKSEELPEAANLMFLEIQNLGINAWSCGYCILEEDRRSSMCITSSEGTIQKPFLLPHIGEESFEEWDDFVHSEEIFFIQELKGDAIQSHYDFMLSLPQLKPIYQELKGAGLSLPTYQINHLCKFSHGFLLFITHEPVPEAHDIFKRFTAVFNQTYTRFLDLEKSEQRAREAEVELALERIRSQVTAMQKSSDLFDIVVNMRKEFISLGHKADYFWHMNWMPDSYEMSMTSEDGNRIGMVIRIPKFVHDSIPGLADWEKGTDPVYVMPLNADDAWSYIENMNTHGRYEQADPNAPEEKDIQEIGGLTFILARTSHGEIGYSLPGEVPDPPEDALDTLKRFAGVFDLAYQRFEDLQEAEQQARLVLEERDRLEAALNELHATQDQLVQQEKLASLGQLTAGIAHEIKNPLNFVNNFSDVSIELVEEARDEVKRQKHALSNVEGAKVKKEAKKTPLSRGDGDPSLDGSARGVLEKASAGGQTQDPEIESSSTNTPLNPLSRGEAGSIPQMDLILEILDDIEANLRKIHEHGSRADSIVKSMLQHSRGGDGKPEPTDLNALVKEYVNLAFHGMRAGAEPIDVEIEMDLDDSIGEVPLVAEDFSRVILNLCNNGFDALREGQKNPLLRGEGDGGAGARGVSDEAVDRDLPQYSETNPGSSNTPLNPLSRGDGNANPKLTIRTRKSDNSVSIAIEDNGPGIPEEIKDKILQPFFTTKKGTAGTGLGLSITNDIIKAHGGRLEIESVPREKTIFIIHLEKRGQDG</sequence>
<dbReference type="SUPFAM" id="SSF55874">
    <property type="entry name" value="ATPase domain of HSP90 chaperone/DNA topoisomerase II/histidine kinase"/>
    <property type="match status" value="2"/>
</dbReference>
<dbReference type="SMART" id="SM00387">
    <property type="entry name" value="HATPase_c"/>
    <property type="match status" value="1"/>
</dbReference>
<feature type="region of interest" description="Disordered" evidence="5">
    <location>
        <begin position="1176"/>
        <end position="1232"/>
    </location>
</feature>
<keyword evidence="8" id="KW-1185">Reference proteome</keyword>
<evidence type="ECO:0000313" key="7">
    <source>
        <dbReference type="EMBL" id="PWN05774.1"/>
    </source>
</evidence>
<feature type="domain" description="Histidine kinase" evidence="6">
    <location>
        <begin position="1082"/>
        <end position="1313"/>
    </location>
</feature>
<evidence type="ECO:0000313" key="8">
    <source>
        <dbReference type="Proteomes" id="UP000245533"/>
    </source>
</evidence>
<proteinExistence type="predicted"/>
<feature type="compositionally biased region" description="Polar residues" evidence="5">
    <location>
        <begin position="1205"/>
        <end position="1218"/>
    </location>
</feature>